<evidence type="ECO:0000313" key="3">
    <source>
        <dbReference type="Proteomes" id="UP000071859"/>
    </source>
</evidence>
<comment type="caution">
    <text evidence="2">The sequence shown here is derived from an EMBL/GenBank/DDBJ whole genome shotgun (WGS) entry which is preliminary data.</text>
</comment>
<dbReference type="EMBL" id="FCOX02000051">
    <property type="protein sequence ID" value="SAL02896.1"/>
    <property type="molecule type" value="Genomic_DNA"/>
</dbReference>
<sequence>MDLNTGGLVEASDDGSRELVANPSDAKGFERLAIRISNWMERWFPDSFVIAMLAVLAVAIGALLIGAPTTAVVKSFGDGLWKLLPFSMQMALVVVTGYTLAVSPPMRKLITWVASVPRNGKSAVAYVVLIANLTALLNWGFGLIFAGLLVRALARRRDLKMDYRAASAAAFMGIGAVDHLGLSSSAALLHATPASLPKELFAISGLIPFSETIFTWQNLVVISVMTAVAMLVAYVTAPTGKHCRTAADLNIAVGDEVKTRLSTRPGDWLENSPLLVILVGGMLLGWLAMQGMSKGWMAMTSDLNSYLILVLALSLLAQWRPARFLKAVSDSVPSVGGVIVQFPIYAGVAAILTTAMNVSGHPLSHYISEFFIGMSGEHGLPVIVSVYSIFMGFVVPSAGAKWVLEAPYILSAGNAVHSNLAWLVNTYNGSEALANLINPFWMVPLLGIVGLKARNIITFTLLQFVFLVPVTILTFWLLSFTMPWHPPVFP</sequence>
<gene>
    <name evidence="2" type="ORF">AWB78_06456</name>
</gene>
<dbReference type="GO" id="GO:0005886">
    <property type="term" value="C:plasma membrane"/>
    <property type="evidence" value="ECO:0007669"/>
    <property type="project" value="TreeGrafter"/>
</dbReference>
<keyword evidence="1" id="KW-1133">Transmembrane helix</keyword>
<feature type="transmembrane region" description="Helical" evidence="1">
    <location>
        <begin position="219"/>
        <end position="237"/>
    </location>
</feature>
<name>A0A158E922_9BURK</name>
<dbReference type="RefSeq" id="WP_082883490.1">
    <property type="nucleotide sequence ID" value="NZ_FCOX02000051.1"/>
</dbReference>
<feature type="transmembrane region" description="Helical" evidence="1">
    <location>
        <begin position="48"/>
        <end position="71"/>
    </location>
</feature>
<feature type="transmembrane region" description="Helical" evidence="1">
    <location>
        <begin position="456"/>
        <end position="478"/>
    </location>
</feature>
<feature type="transmembrane region" description="Helical" evidence="1">
    <location>
        <begin position="379"/>
        <end position="398"/>
    </location>
</feature>
<feature type="transmembrane region" description="Helical" evidence="1">
    <location>
        <begin position="83"/>
        <end position="103"/>
    </location>
</feature>
<accession>A0A158E922</accession>
<dbReference type="PANTHER" id="PTHR41983:SF2">
    <property type="entry name" value="SHORT-CHAIN FATTY ACID TRANSPORTER-RELATED"/>
    <property type="match status" value="1"/>
</dbReference>
<feature type="transmembrane region" description="Helical" evidence="1">
    <location>
        <begin position="272"/>
        <end position="289"/>
    </location>
</feature>
<keyword evidence="1" id="KW-0812">Transmembrane</keyword>
<keyword evidence="3" id="KW-1185">Reference proteome</keyword>
<reference evidence="2" key="1">
    <citation type="submission" date="2016-01" db="EMBL/GenBank/DDBJ databases">
        <authorList>
            <person name="Peeters C."/>
        </authorList>
    </citation>
    <scope>NUCLEOTIDE SEQUENCE</scope>
    <source>
        <strain evidence="2">LMG 29321</strain>
    </source>
</reference>
<dbReference type="PANTHER" id="PTHR41983">
    <property type="entry name" value="SHORT-CHAIN FATTY ACID TRANSPORTER-RELATED"/>
    <property type="match status" value="1"/>
</dbReference>
<dbReference type="AlphaFoldDB" id="A0A158E922"/>
<feature type="transmembrane region" description="Helical" evidence="1">
    <location>
        <begin position="123"/>
        <end position="154"/>
    </location>
</feature>
<dbReference type="Pfam" id="PF02667">
    <property type="entry name" value="SCFA_trans"/>
    <property type="match status" value="1"/>
</dbReference>
<evidence type="ECO:0000256" key="1">
    <source>
        <dbReference type="SAM" id="Phobius"/>
    </source>
</evidence>
<protein>
    <submittedName>
        <fullName evidence="2">Short chain fatty acid transporter</fullName>
    </submittedName>
</protein>
<dbReference type="InterPro" id="IPR006160">
    <property type="entry name" value="SCFA_transpt_AtoE"/>
</dbReference>
<proteinExistence type="predicted"/>
<dbReference type="OrthoDB" id="9342495at2"/>
<dbReference type="Proteomes" id="UP000071859">
    <property type="component" value="Unassembled WGS sequence"/>
</dbReference>
<organism evidence="2 3">
    <name type="scientific">Caballeronia calidae</name>
    <dbReference type="NCBI Taxonomy" id="1777139"/>
    <lineage>
        <taxon>Bacteria</taxon>
        <taxon>Pseudomonadati</taxon>
        <taxon>Pseudomonadota</taxon>
        <taxon>Betaproteobacteria</taxon>
        <taxon>Burkholderiales</taxon>
        <taxon>Burkholderiaceae</taxon>
        <taxon>Caballeronia</taxon>
    </lineage>
</organism>
<feature type="transmembrane region" description="Helical" evidence="1">
    <location>
        <begin position="339"/>
        <end position="358"/>
    </location>
</feature>
<feature type="transmembrane region" description="Helical" evidence="1">
    <location>
        <begin position="301"/>
        <end position="319"/>
    </location>
</feature>
<evidence type="ECO:0000313" key="2">
    <source>
        <dbReference type="EMBL" id="SAL02896.1"/>
    </source>
</evidence>
<keyword evidence="1" id="KW-0472">Membrane</keyword>